<accession>A0AAN0KB17</accession>
<name>A0AAN0KB17_9GAMM</name>
<dbReference type="EMBL" id="AP028908">
    <property type="protein sequence ID" value="BES85199.1"/>
    <property type="molecule type" value="Genomic_DNA"/>
</dbReference>
<keyword evidence="1" id="KW-0812">Transmembrane</keyword>
<dbReference type="GO" id="GO:0015833">
    <property type="term" value="P:peptide transport"/>
    <property type="evidence" value="ECO:0007669"/>
    <property type="project" value="InterPro"/>
</dbReference>
<dbReference type="Proteomes" id="UP001377830">
    <property type="component" value="Chromosome"/>
</dbReference>
<gene>
    <name evidence="2" type="ORF">PEC302110_22960</name>
</gene>
<keyword evidence="1" id="KW-0472">Membrane</keyword>
<keyword evidence="1" id="KW-1133">Transmembrane helix</keyword>
<feature type="transmembrane region" description="Helical" evidence="1">
    <location>
        <begin position="80"/>
        <end position="101"/>
    </location>
</feature>
<dbReference type="Pfam" id="PF05992">
    <property type="entry name" value="SbmA_BacA"/>
    <property type="match status" value="1"/>
</dbReference>
<organism evidence="2 3">
    <name type="scientific">Pectobacterium araliae</name>
    <dbReference type="NCBI Taxonomy" id="3073862"/>
    <lineage>
        <taxon>Bacteria</taxon>
        <taxon>Pseudomonadati</taxon>
        <taxon>Pseudomonadota</taxon>
        <taxon>Gammaproteobacteria</taxon>
        <taxon>Enterobacterales</taxon>
        <taxon>Pectobacteriaceae</taxon>
        <taxon>Pectobacterium</taxon>
    </lineage>
</organism>
<reference evidence="3" key="1">
    <citation type="journal article" date="2024" name="Int. J. Syst. Evol. Microbiol.">
        <title>Pectobacterium araliae sp. nov., a pathogen causing bacterial soft rot of Japanese angelica tree in Japan.</title>
        <authorList>
            <person name="Sawada H."/>
            <person name="Someya N."/>
            <person name="Morohoshi T."/>
            <person name="Ono M."/>
            <person name="Satou M."/>
        </authorList>
    </citation>
    <scope>NUCLEOTIDE SEQUENCE [LARGE SCALE GENOMIC DNA]</scope>
    <source>
        <strain evidence="3">MAFF 302110</strain>
    </source>
</reference>
<dbReference type="InterPro" id="IPR009248">
    <property type="entry name" value="SbmA_BacA"/>
</dbReference>
<dbReference type="GO" id="GO:1904680">
    <property type="term" value="F:peptide transmembrane transporter activity"/>
    <property type="evidence" value="ECO:0007669"/>
    <property type="project" value="InterPro"/>
</dbReference>
<protein>
    <submittedName>
        <fullName evidence="2">Uncharacterized protein</fullName>
    </submittedName>
</protein>
<proteinExistence type="predicted"/>
<evidence type="ECO:0000256" key="1">
    <source>
        <dbReference type="SAM" id="Phobius"/>
    </source>
</evidence>
<dbReference type="AlphaFoldDB" id="A0AAN0KB17"/>
<evidence type="ECO:0000313" key="3">
    <source>
        <dbReference type="Proteomes" id="UP001377830"/>
    </source>
</evidence>
<dbReference type="KEGG" id="parl:PEC302110_22960"/>
<keyword evidence="3" id="KW-1185">Reference proteome</keyword>
<sequence length="115" mass="13290">MGTGLIALVGIKLPGLEFNNQRVEAAYRKELVYAEDYASRVDPLTTVELFTAVRKNYFRLYFHYTYFNIARFLYLRADSIFSLFLLFPAILAGMLTLGLMTQITNVFERVRDSSQ</sequence>
<evidence type="ECO:0000313" key="2">
    <source>
        <dbReference type="EMBL" id="BES85199.1"/>
    </source>
</evidence>
<dbReference type="GO" id="GO:0016020">
    <property type="term" value="C:membrane"/>
    <property type="evidence" value="ECO:0007669"/>
    <property type="project" value="InterPro"/>
</dbReference>